<dbReference type="RefSeq" id="WP_068631150.1">
    <property type="nucleotide sequence ID" value="NZ_LSZQ01000062.1"/>
</dbReference>
<feature type="transmembrane region" description="Helical" evidence="1">
    <location>
        <begin position="6"/>
        <end position="27"/>
    </location>
</feature>
<feature type="transmembrane region" description="Helical" evidence="1">
    <location>
        <begin position="77"/>
        <end position="96"/>
    </location>
</feature>
<keyword evidence="1" id="KW-0812">Transmembrane</keyword>
<dbReference type="OrthoDB" id="9811380at2"/>
<dbReference type="STRING" id="1548207.AXK11_08325"/>
<feature type="transmembrane region" description="Helical" evidence="1">
    <location>
        <begin position="39"/>
        <end position="57"/>
    </location>
</feature>
<accession>A0A139SIX2</accession>
<feature type="transmembrane region" description="Helical" evidence="1">
    <location>
        <begin position="117"/>
        <end position="136"/>
    </location>
</feature>
<organism evidence="2 3">
    <name type="scientific">Cephaloticoccus primus</name>
    <dbReference type="NCBI Taxonomy" id="1548207"/>
    <lineage>
        <taxon>Bacteria</taxon>
        <taxon>Pseudomonadati</taxon>
        <taxon>Verrucomicrobiota</taxon>
        <taxon>Opitutia</taxon>
        <taxon>Opitutales</taxon>
        <taxon>Opitutaceae</taxon>
        <taxon>Cephaloticoccus</taxon>
    </lineage>
</organism>
<gene>
    <name evidence="2" type="ORF">AXK11_08325</name>
</gene>
<dbReference type="EMBL" id="LSZQ01000062">
    <property type="protein sequence ID" value="KXU34486.1"/>
    <property type="molecule type" value="Genomic_DNA"/>
</dbReference>
<keyword evidence="3" id="KW-1185">Reference proteome</keyword>
<dbReference type="Pfam" id="PF04238">
    <property type="entry name" value="DUF420"/>
    <property type="match status" value="1"/>
</dbReference>
<sequence length="140" mass="15950">MQVNDIPALNAVLNAIATVLLTVGFIAIKRGKREAHRRIMMGACSVSAVFLVGYVTHKVLVHGVHTPFGGTGGWRTFYYIMLLTHVVLAMAIAYLVPRTFLLAIRGDYARHRAWARWTFPIWYYVSITGVLVYLFLYQWF</sequence>
<dbReference type="Proteomes" id="UP000070058">
    <property type="component" value="Unassembled WGS sequence"/>
</dbReference>
<evidence type="ECO:0000313" key="2">
    <source>
        <dbReference type="EMBL" id="KXU34486.1"/>
    </source>
</evidence>
<keyword evidence="1" id="KW-0472">Membrane</keyword>
<reference evidence="3" key="1">
    <citation type="submission" date="2016-02" db="EMBL/GenBank/DDBJ databases">
        <authorList>
            <person name="Sanders J.G."/>
            <person name="Lin J.Y."/>
            <person name="Wertz J.T."/>
            <person name="Russell J.A."/>
            <person name="Moreau C.S."/>
            <person name="Powell S."/>
        </authorList>
    </citation>
    <scope>NUCLEOTIDE SEQUENCE [LARGE SCALE GENOMIC DNA]</scope>
    <source>
        <strain evidence="3">CAG34</strain>
    </source>
</reference>
<evidence type="ECO:0000313" key="3">
    <source>
        <dbReference type="Proteomes" id="UP000070058"/>
    </source>
</evidence>
<dbReference type="AlphaFoldDB" id="A0A139SIX2"/>
<evidence type="ECO:0000256" key="1">
    <source>
        <dbReference type="SAM" id="Phobius"/>
    </source>
</evidence>
<keyword evidence="1" id="KW-1133">Transmembrane helix</keyword>
<proteinExistence type="predicted"/>
<dbReference type="InterPro" id="IPR007352">
    <property type="entry name" value="DUF420"/>
</dbReference>
<name>A0A139SIX2_9BACT</name>
<comment type="caution">
    <text evidence="2">The sequence shown here is derived from an EMBL/GenBank/DDBJ whole genome shotgun (WGS) entry which is preliminary data.</text>
</comment>
<dbReference type="PANTHER" id="PTHR37692">
    <property type="entry name" value="HYPOTHETICAL MEMBRANE SPANNING PROTEIN"/>
    <property type="match status" value="1"/>
</dbReference>
<dbReference type="PANTHER" id="PTHR37692:SF1">
    <property type="entry name" value="DUF420 DOMAIN-CONTAINING PROTEIN"/>
    <property type="match status" value="1"/>
</dbReference>
<protein>
    <recommendedName>
        <fullName evidence="4">DUF420 domain-containing protein</fullName>
    </recommendedName>
</protein>
<evidence type="ECO:0008006" key="4">
    <source>
        <dbReference type="Google" id="ProtNLM"/>
    </source>
</evidence>